<evidence type="ECO:0000256" key="1">
    <source>
        <dbReference type="SAM" id="MobiDB-lite"/>
    </source>
</evidence>
<evidence type="ECO:0000313" key="3">
    <source>
        <dbReference type="Proteomes" id="UP000037460"/>
    </source>
</evidence>
<proteinExistence type="predicted"/>
<feature type="region of interest" description="Disordered" evidence="1">
    <location>
        <begin position="213"/>
        <end position="352"/>
    </location>
</feature>
<comment type="caution">
    <text evidence="2">The sequence shown here is derived from an EMBL/GenBank/DDBJ whole genome shotgun (WGS) entry which is preliminary data.</text>
</comment>
<feature type="compositionally biased region" description="Basic and acidic residues" evidence="1">
    <location>
        <begin position="569"/>
        <end position="579"/>
    </location>
</feature>
<feature type="compositionally biased region" description="Low complexity" evidence="1">
    <location>
        <begin position="266"/>
        <end position="287"/>
    </location>
</feature>
<gene>
    <name evidence="2" type="ORF">Ctob_008162</name>
</gene>
<organism evidence="2 3">
    <name type="scientific">Chrysochromulina tobinii</name>
    <dbReference type="NCBI Taxonomy" id="1460289"/>
    <lineage>
        <taxon>Eukaryota</taxon>
        <taxon>Haptista</taxon>
        <taxon>Haptophyta</taxon>
        <taxon>Prymnesiophyceae</taxon>
        <taxon>Prymnesiales</taxon>
        <taxon>Chrysochromulinaceae</taxon>
        <taxon>Chrysochromulina</taxon>
    </lineage>
</organism>
<feature type="compositionally biased region" description="Low complexity" evidence="1">
    <location>
        <begin position="299"/>
        <end position="315"/>
    </location>
</feature>
<protein>
    <submittedName>
        <fullName evidence="2">Uncharacterized protein</fullName>
    </submittedName>
</protein>
<feature type="compositionally biased region" description="Low complexity" evidence="1">
    <location>
        <begin position="580"/>
        <end position="594"/>
    </location>
</feature>
<dbReference type="AlphaFoldDB" id="A0A0M0K101"/>
<reference evidence="3" key="1">
    <citation type="journal article" date="2015" name="PLoS Genet.">
        <title>Genome Sequence and Transcriptome Analyses of Chrysochromulina tobin: Metabolic Tools for Enhanced Algal Fitness in the Prominent Order Prymnesiales (Haptophyceae).</title>
        <authorList>
            <person name="Hovde B.T."/>
            <person name="Deodato C.R."/>
            <person name="Hunsperger H.M."/>
            <person name="Ryken S.A."/>
            <person name="Yost W."/>
            <person name="Jha R.K."/>
            <person name="Patterson J."/>
            <person name="Monnat R.J. Jr."/>
            <person name="Barlow S.B."/>
            <person name="Starkenburg S.R."/>
            <person name="Cattolico R.A."/>
        </authorList>
    </citation>
    <scope>NUCLEOTIDE SEQUENCE</scope>
    <source>
        <strain evidence="3">CCMP291</strain>
    </source>
</reference>
<evidence type="ECO:0000313" key="2">
    <source>
        <dbReference type="EMBL" id="KOO32556.1"/>
    </source>
</evidence>
<feature type="region of interest" description="Disordered" evidence="1">
    <location>
        <begin position="482"/>
        <end position="599"/>
    </location>
</feature>
<feature type="compositionally biased region" description="Low complexity" evidence="1">
    <location>
        <begin position="341"/>
        <end position="350"/>
    </location>
</feature>
<feature type="compositionally biased region" description="Basic and acidic residues" evidence="1">
    <location>
        <begin position="485"/>
        <end position="550"/>
    </location>
</feature>
<feature type="compositionally biased region" description="Low complexity" evidence="1">
    <location>
        <begin position="551"/>
        <end position="564"/>
    </location>
</feature>
<dbReference type="EMBL" id="JWZX01001740">
    <property type="protein sequence ID" value="KOO32556.1"/>
    <property type="molecule type" value="Genomic_DNA"/>
</dbReference>
<name>A0A0M0K101_9EUKA</name>
<sequence length="664" mass="71106">MDRYVVNGEENTPSFLYRWSQLYSIDHDKRASIENNLLKAGYDCVADIIGMPASKARTQMFPGLKGGAYNGLKLMLSGNDVDWEFPVSETIELDRDEEKSKWGGKREQRFAEIVPDPVTPPYRAAYNLPAKFFDPELLTAPASRDKDRIINAMMVQECREVSGHMYSRPKTVKMIGDAVQALHGLGMPYNGKQKTRAEHLMMHIKKAVCNPPQYGITNPNADEDFTPPPRPPYFGERAAECEAERSAAVGAQEGAADKDADEDAAAPEAAAAERVANQSAAEGAQEGAADKDADEDAAAAEAGAAERVANESAAEGAKEGAADKDADEDAAAAEAADAERAPAAYEGAAAEETRIAPDGHAYTKLEFEEFFGGLNEWNIANKMSTTKKGHRKRNRIAPSPLASRGVMHDLHLARIMAGQDPGDGADDEPEDDVDMSGGGGLGRCQFIHHEAHMPMPRPITVTIGKPGKGSKKGRLIAKRVGAAAKKAEAADERQAKAEERRVRADAKEAEKAAKANAKEAEKAAKAAAKEEERQVRANAKEAEKAAKAAGREGAAAKGAEQAAKVTSKQKQEKAAKAAGREGAAAEGAEQAAKVVSKKTEEKAAKAAASAADEAKNVICADCFDVFTAEEMVTHGSFFVCKSQEECYSRVCSRGRGSKRQCRRT</sequence>
<dbReference type="Proteomes" id="UP000037460">
    <property type="component" value="Unassembled WGS sequence"/>
</dbReference>
<accession>A0A0M0K101</accession>
<keyword evidence="3" id="KW-1185">Reference proteome</keyword>